<sequence length="297" mass="32540">MTLPKLCTTVLLGLSAAACTAPKPPVIERESAEVYHFDTNKSFALNVAHMSRKTAGLSDVAQAEHAQFKANRALVGAEYSAAFLTGGVVELLGSMASQSVADKKFAWKPAHVYVTKLNEADLDNHAFNVVSTGLAGAFEKISGAEFVGLYRISSDQLMNNVSILYKGPLCELFPAKKRVNYERLKEIKTLMNFGAEVDGACGITAHISVPGKMRDNGQEKDVIHLEFQRGFSLVDKLALATTGYALMPSSYMDRNTWLNYKVKAPYVVHDNRMWFFTHENTSAPVPEKVLTSGRLGE</sequence>
<keyword evidence="1" id="KW-0732">Signal</keyword>
<evidence type="ECO:0000313" key="2">
    <source>
        <dbReference type="EMBL" id="QTL37616.1"/>
    </source>
</evidence>
<gene>
    <name evidence="2" type="ORF">J5X90_22510</name>
</gene>
<evidence type="ECO:0008006" key="4">
    <source>
        <dbReference type="Google" id="ProtNLM"/>
    </source>
</evidence>
<evidence type="ECO:0000313" key="3">
    <source>
        <dbReference type="Proteomes" id="UP000665025"/>
    </source>
</evidence>
<dbReference type="RefSeq" id="WP_209053826.1">
    <property type="nucleotide sequence ID" value="NZ_CP072426.1"/>
</dbReference>
<accession>A0ABX7V9Q4</accession>
<keyword evidence="3" id="KW-1185">Reference proteome</keyword>
<dbReference type="Proteomes" id="UP000665025">
    <property type="component" value="Chromosome 2"/>
</dbReference>
<dbReference type="EMBL" id="CP072426">
    <property type="protein sequence ID" value="QTL37616.1"/>
    <property type="molecule type" value="Genomic_DNA"/>
</dbReference>
<organism evidence="2 3">
    <name type="scientific">Pseudoalteromonas viridis</name>
    <dbReference type="NCBI Taxonomy" id="339617"/>
    <lineage>
        <taxon>Bacteria</taxon>
        <taxon>Pseudomonadati</taxon>
        <taxon>Pseudomonadota</taxon>
        <taxon>Gammaproteobacteria</taxon>
        <taxon>Alteromonadales</taxon>
        <taxon>Pseudoalteromonadaceae</taxon>
        <taxon>Pseudoalteromonas</taxon>
    </lineage>
</organism>
<protein>
    <recommendedName>
        <fullName evidence="4">Lipoprotein</fullName>
    </recommendedName>
</protein>
<feature type="chain" id="PRO_5047545955" description="Lipoprotein" evidence="1">
    <location>
        <begin position="21"/>
        <end position="297"/>
    </location>
</feature>
<dbReference type="PROSITE" id="PS51257">
    <property type="entry name" value="PROKAR_LIPOPROTEIN"/>
    <property type="match status" value="1"/>
</dbReference>
<name>A0ABX7V9Q4_9GAMM</name>
<evidence type="ECO:0000256" key="1">
    <source>
        <dbReference type="SAM" id="SignalP"/>
    </source>
</evidence>
<proteinExistence type="predicted"/>
<reference evidence="2 3" key="1">
    <citation type="submission" date="2021-03" db="EMBL/GenBank/DDBJ databases">
        <title>Complete Genome of Pseudoalteromonas viridis Strain BBR56, a new biocontrol bacterial candidate.</title>
        <authorList>
            <person name="Handayani D.P."/>
            <person name="Isnansetyo A."/>
            <person name="Istiqomah I."/>
            <person name="Jumina J."/>
        </authorList>
    </citation>
    <scope>NUCLEOTIDE SEQUENCE [LARGE SCALE GENOMIC DNA]</scope>
    <source>
        <strain evidence="2 3">BBR56</strain>
    </source>
</reference>
<feature type="signal peptide" evidence="1">
    <location>
        <begin position="1"/>
        <end position="20"/>
    </location>
</feature>